<evidence type="ECO:0000313" key="6">
    <source>
        <dbReference type="EMBL" id="MCP3425676.1"/>
    </source>
</evidence>
<dbReference type="Pfam" id="PF22725">
    <property type="entry name" value="GFO_IDH_MocA_C3"/>
    <property type="match status" value="1"/>
</dbReference>
<dbReference type="Pfam" id="PF01408">
    <property type="entry name" value="GFO_IDH_MocA"/>
    <property type="match status" value="1"/>
</dbReference>
<protein>
    <submittedName>
        <fullName evidence="6">Gfo/Idh/MocA family oxidoreductase</fullName>
    </submittedName>
</protein>
<sequence>MKITVVGAGGIGRMHAANLLSTPGLTHVELVGRDPGRLAASAEAVRERAGAEAAAEVDLSTTTELEAALEVTDGVVITTPGRTHPGLVTEAVRRGLPVFVEKPLAITADDYLELLREVESAGADERVMVGFHRRHGAEFRTLKGLLGAERAGTLRSVHSVNADRRIADAAGLADSGGLWLDLMMHDFDAVPWLVSERVDRVYAVGGALEDRAHAEQGQIDTAHAMLHFTSGLVATLVGIRGNASGQDVRTVVHGSRATYSVGETAGVAVSRIDPEGGIHAPEAVYEGYQDRFAPTFVREMQEFVDLATGQGRNASPPSSGLHAFEVALAARRSAETGQVEQVEPLR</sequence>
<feature type="domain" description="Gfo/Idh/MocA-like oxidoreductase N-terminal" evidence="4">
    <location>
        <begin position="2"/>
        <end position="130"/>
    </location>
</feature>
<proteinExistence type="inferred from homology"/>
<comment type="similarity">
    <text evidence="1">Belongs to the Gfo/Idh/MocA family.</text>
</comment>
<dbReference type="PANTHER" id="PTHR42840">
    <property type="entry name" value="NAD(P)-BINDING ROSSMANN-FOLD SUPERFAMILY PROTEIN-RELATED"/>
    <property type="match status" value="1"/>
</dbReference>
<dbReference type="RefSeq" id="WP_254165996.1">
    <property type="nucleotide sequence ID" value="NZ_JANAFB010000012.1"/>
</dbReference>
<dbReference type="SUPFAM" id="SSF51735">
    <property type="entry name" value="NAD(P)-binding Rossmann-fold domains"/>
    <property type="match status" value="1"/>
</dbReference>
<dbReference type="Gene3D" id="3.40.50.720">
    <property type="entry name" value="NAD(P)-binding Rossmann-like Domain"/>
    <property type="match status" value="1"/>
</dbReference>
<evidence type="ECO:0000256" key="3">
    <source>
        <dbReference type="ARBA" id="ARBA00023027"/>
    </source>
</evidence>
<evidence type="ECO:0000313" key="7">
    <source>
        <dbReference type="Proteomes" id="UP001139502"/>
    </source>
</evidence>
<dbReference type="EMBL" id="JANAFB010000012">
    <property type="protein sequence ID" value="MCP3425676.1"/>
    <property type="molecule type" value="Genomic_DNA"/>
</dbReference>
<dbReference type="GO" id="GO:0016491">
    <property type="term" value="F:oxidoreductase activity"/>
    <property type="evidence" value="ECO:0007669"/>
    <property type="project" value="UniProtKB-KW"/>
</dbReference>
<dbReference type="InterPro" id="IPR055170">
    <property type="entry name" value="GFO_IDH_MocA-like_dom"/>
</dbReference>
<organism evidence="6 7">
    <name type="scientific">Rothia santali</name>
    <dbReference type="NCBI Taxonomy" id="2949643"/>
    <lineage>
        <taxon>Bacteria</taxon>
        <taxon>Bacillati</taxon>
        <taxon>Actinomycetota</taxon>
        <taxon>Actinomycetes</taxon>
        <taxon>Micrococcales</taxon>
        <taxon>Micrococcaceae</taxon>
        <taxon>Rothia</taxon>
    </lineage>
</organism>
<dbReference type="InterPro" id="IPR000683">
    <property type="entry name" value="Gfo/Idh/MocA-like_OxRdtase_N"/>
</dbReference>
<keyword evidence="2" id="KW-0560">Oxidoreductase</keyword>
<name>A0A9X2HAE4_9MICC</name>
<reference evidence="6" key="1">
    <citation type="submission" date="2022-06" db="EMBL/GenBank/DDBJ databases">
        <title>Rothia sp. isolated from sandalwood seedling.</title>
        <authorList>
            <person name="Tuikhar N."/>
            <person name="Kirdat K."/>
            <person name="Thorat V."/>
            <person name="Swetha P."/>
            <person name="Padma S."/>
            <person name="Sundararaj R."/>
            <person name="Yadav A."/>
        </authorList>
    </citation>
    <scope>NUCLEOTIDE SEQUENCE</scope>
    <source>
        <strain evidence="6">AR01</strain>
    </source>
</reference>
<dbReference type="Proteomes" id="UP001139502">
    <property type="component" value="Unassembled WGS sequence"/>
</dbReference>
<evidence type="ECO:0000259" key="4">
    <source>
        <dbReference type="Pfam" id="PF01408"/>
    </source>
</evidence>
<dbReference type="Gene3D" id="3.30.360.10">
    <property type="entry name" value="Dihydrodipicolinate Reductase, domain 2"/>
    <property type="match status" value="1"/>
</dbReference>
<dbReference type="AlphaFoldDB" id="A0A9X2HAE4"/>
<dbReference type="PANTHER" id="PTHR42840:SF3">
    <property type="entry name" value="BINDING ROSSMANN FOLD OXIDOREDUCTASE, PUTATIVE (AFU_ORTHOLOGUE AFUA_2G10240)-RELATED"/>
    <property type="match status" value="1"/>
</dbReference>
<evidence type="ECO:0000259" key="5">
    <source>
        <dbReference type="Pfam" id="PF22725"/>
    </source>
</evidence>
<keyword evidence="7" id="KW-1185">Reference proteome</keyword>
<evidence type="ECO:0000256" key="2">
    <source>
        <dbReference type="ARBA" id="ARBA00023002"/>
    </source>
</evidence>
<dbReference type="SUPFAM" id="SSF55347">
    <property type="entry name" value="Glyceraldehyde-3-phosphate dehydrogenase-like, C-terminal domain"/>
    <property type="match status" value="1"/>
</dbReference>
<dbReference type="InterPro" id="IPR036291">
    <property type="entry name" value="NAD(P)-bd_dom_sf"/>
</dbReference>
<gene>
    <name evidence="6" type="ORF">NBM05_06530</name>
</gene>
<evidence type="ECO:0000256" key="1">
    <source>
        <dbReference type="ARBA" id="ARBA00010928"/>
    </source>
</evidence>
<feature type="domain" description="GFO/IDH/MocA-like oxidoreductase" evidence="5">
    <location>
        <begin position="139"/>
        <end position="259"/>
    </location>
</feature>
<dbReference type="GO" id="GO:0000166">
    <property type="term" value="F:nucleotide binding"/>
    <property type="evidence" value="ECO:0007669"/>
    <property type="project" value="InterPro"/>
</dbReference>
<comment type="caution">
    <text evidence="6">The sequence shown here is derived from an EMBL/GenBank/DDBJ whole genome shotgun (WGS) entry which is preliminary data.</text>
</comment>
<keyword evidence="3" id="KW-0520">NAD</keyword>
<accession>A0A9X2HAE4</accession>